<dbReference type="InterPro" id="IPR046357">
    <property type="entry name" value="PPIase_dom_sf"/>
</dbReference>
<dbReference type="EMBL" id="CP104694">
    <property type="protein sequence ID" value="UXI66407.1"/>
    <property type="molecule type" value="Genomic_DNA"/>
</dbReference>
<evidence type="ECO:0000256" key="8">
    <source>
        <dbReference type="SAM" id="MobiDB-lite"/>
    </source>
</evidence>
<evidence type="ECO:0000256" key="1">
    <source>
        <dbReference type="ARBA" id="ARBA00000971"/>
    </source>
</evidence>
<dbReference type="Gene3D" id="3.10.50.40">
    <property type="match status" value="1"/>
</dbReference>
<dbReference type="PROSITE" id="PS50198">
    <property type="entry name" value="PPIC_PPIASE_2"/>
    <property type="match status" value="1"/>
</dbReference>
<dbReference type="InterPro" id="IPR027304">
    <property type="entry name" value="Trigger_fact/SurA_dom_sf"/>
</dbReference>
<sequence>MRKLLPLVAMTVLSACSSTEKPGDAASLLRFNAGEPALSVNKLPVSELLLQQVANGRGLDLSNPEQRKVAIKELSDYILLAQAAEKANAEKSPEFLAEVEASRLQGVANAMMAHYARTHPVTDDVLKGEYEQQVAKSGAEVYDFTQLMFDNEGDALAASKEILDGKPFQQVYDAWRAKAKQGKSFKAVRLSQLPAPELVAALKGLKPGEATKIPVKSQFGWHLVGVEAVQPYTPPPFDQVKNDLRRIMLSRQGDAWMEKLRGESLILDLKNPQGANPTGQAAAPGAPAATEGAAKQG</sequence>
<evidence type="ECO:0000256" key="4">
    <source>
        <dbReference type="ARBA" id="ARBA00022729"/>
    </source>
</evidence>
<reference evidence="10" key="1">
    <citation type="submission" date="2022-09" db="EMBL/GenBank/DDBJ databases">
        <title>Tahibacter sp. nov., isolated from a fresh water.</title>
        <authorList>
            <person name="Baek J.H."/>
            <person name="Lee J.K."/>
            <person name="Kim J.M."/>
            <person name="Jeon C.O."/>
        </authorList>
    </citation>
    <scope>NUCLEOTIDE SEQUENCE</scope>
    <source>
        <strain evidence="10">W38</strain>
    </source>
</reference>
<evidence type="ECO:0000256" key="3">
    <source>
        <dbReference type="ARBA" id="ARBA00013194"/>
    </source>
</evidence>
<dbReference type="EC" id="5.2.1.8" evidence="3"/>
<protein>
    <recommendedName>
        <fullName evidence="3">peptidylprolyl isomerase</fullName>
        <ecNumber evidence="3">5.2.1.8</ecNumber>
    </recommendedName>
</protein>
<keyword evidence="5 7" id="KW-0697">Rotamase</keyword>
<feature type="compositionally biased region" description="Low complexity" evidence="8">
    <location>
        <begin position="272"/>
        <end position="297"/>
    </location>
</feature>
<name>A0ABY6B9E6_9GAMM</name>
<keyword evidence="11" id="KW-1185">Reference proteome</keyword>
<gene>
    <name evidence="10" type="ORF">N4264_16820</name>
</gene>
<dbReference type="PANTHER" id="PTHR47245">
    <property type="entry name" value="PEPTIDYLPROLYL ISOMERASE"/>
    <property type="match status" value="1"/>
</dbReference>
<evidence type="ECO:0000259" key="9">
    <source>
        <dbReference type="PROSITE" id="PS50198"/>
    </source>
</evidence>
<keyword evidence="4" id="KW-0732">Signal</keyword>
<feature type="domain" description="PpiC" evidence="9">
    <location>
        <begin position="179"/>
        <end position="228"/>
    </location>
</feature>
<dbReference type="InterPro" id="IPR050245">
    <property type="entry name" value="PrsA_foldase"/>
</dbReference>
<dbReference type="PANTHER" id="PTHR47245:SF1">
    <property type="entry name" value="FOLDASE PROTEIN PRSA"/>
    <property type="match status" value="1"/>
</dbReference>
<dbReference type="Proteomes" id="UP001064632">
    <property type="component" value="Chromosome"/>
</dbReference>
<dbReference type="Pfam" id="PF13145">
    <property type="entry name" value="Rotamase_2"/>
    <property type="match status" value="1"/>
</dbReference>
<dbReference type="InterPro" id="IPR000297">
    <property type="entry name" value="PPIase_PpiC"/>
</dbReference>
<organism evidence="10 11">
    <name type="scientific">Tahibacter amnicola</name>
    <dbReference type="NCBI Taxonomy" id="2976241"/>
    <lineage>
        <taxon>Bacteria</taxon>
        <taxon>Pseudomonadati</taxon>
        <taxon>Pseudomonadota</taxon>
        <taxon>Gammaproteobacteria</taxon>
        <taxon>Lysobacterales</taxon>
        <taxon>Rhodanobacteraceae</taxon>
        <taxon>Tahibacter</taxon>
    </lineage>
</organism>
<evidence type="ECO:0000256" key="6">
    <source>
        <dbReference type="ARBA" id="ARBA00023235"/>
    </source>
</evidence>
<accession>A0ABY6B9E6</accession>
<evidence type="ECO:0000313" key="10">
    <source>
        <dbReference type="EMBL" id="UXI66407.1"/>
    </source>
</evidence>
<feature type="region of interest" description="Disordered" evidence="8">
    <location>
        <begin position="270"/>
        <end position="297"/>
    </location>
</feature>
<proteinExistence type="inferred from homology"/>
<dbReference type="GO" id="GO:0016853">
    <property type="term" value="F:isomerase activity"/>
    <property type="evidence" value="ECO:0007669"/>
    <property type="project" value="UniProtKB-KW"/>
</dbReference>
<dbReference type="SUPFAM" id="SSF109998">
    <property type="entry name" value="Triger factor/SurA peptide-binding domain-like"/>
    <property type="match status" value="1"/>
</dbReference>
<dbReference type="SUPFAM" id="SSF54534">
    <property type="entry name" value="FKBP-like"/>
    <property type="match status" value="1"/>
</dbReference>
<keyword evidence="6 7" id="KW-0413">Isomerase</keyword>
<dbReference type="PROSITE" id="PS51257">
    <property type="entry name" value="PROKAR_LIPOPROTEIN"/>
    <property type="match status" value="1"/>
</dbReference>
<evidence type="ECO:0000256" key="5">
    <source>
        <dbReference type="ARBA" id="ARBA00023110"/>
    </source>
</evidence>
<comment type="catalytic activity">
    <reaction evidence="1">
        <text>[protein]-peptidylproline (omega=180) = [protein]-peptidylproline (omega=0)</text>
        <dbReference type="Rhea" id="RHEA:16237"/>
        <dbReference type="Rhea" id="RHEA-COMP:10747"/>
        <dbReference type="Rhea" id="RHEA-COMP:10748"/>
        <dbReference type="ChEBI" id="CHEBI:83833"/>
        <dbReference type="ChEBI" id="CHEBI:83834"/>
        <dbReference type="EC" id="5.2.1.8"/>
    </reaction>
</comment>
<evidence type="ECO:0000313" key="11">
    <source>
        <dbReference type="Proteomes" id="UP001064632"/>
    </source>
</evidence>
<dbReference type="RefSeq" id="WP_261693391.1">
    <property type="nucleotide sequence ID" value="NZ_CP104694.1"/>
</dbReference>
<evidence type="ECO:0000256" key="2">
    <source>
        <dbReference type="ARBA" id="ARBA00007656"/>
    </source>
</evidence>
<comment type="similarity">
    <text evidence="2">Belongs to the PpiC/parvulin rotamase family.</text>
</comment>
<evidence type="ECO:0000256" key="7">
    <source>
        <dbReference type="PROSITE-ProRule" id="PRU00278"/>
    </source>
</evidence>